<evidence type="ECO:0000313" key="1">
    <source>
        <dbReference type="EMBL" id="SEF37869.1"/>
    </source>
</evidence>
<dbReference type="RefSeq" id="WP_086675481.1">
    <property type="nucleotide sequence ID" value="NZ_FNUJ01000016.1"/>
</dbReference>
<dbReference type="AlphaFoldDB" id="A0A1H5RHR3"/>
<sequence length="114" mass="12070">MTAANGAGRPCRFCGSVRGPRVPGKAGPICLECVRAGLKVIRDGADRETPSGDVLAAVTSPLAAVCEFCGRRERRTFLGLRRPLLRVDCAARDAVICADCLDHAGDVLNLALRH</sequence>
<dbReference type="OrthoDB" id="3633099at2"/>
<dbReference type="Proteomes" id="UP000198878">
    <property type="component" value="Unassembled WGS sequence"/>
</dbReference>
<protein>
    <recommendedName>
        <fullName evidence="3">ClpX-type ZB domain-containing protein</fullName>
    </recommendedName>
</protein>
<reference evidence="2" key="1">
    <citation type="submission" date="2016-10" db="EMBL/GenBank/DDBJ databases">
        <authorList>
            <person name="Varghese N."/>
            <person name="Submissions S."/>
        </authorList>
    </citation>
    <scope>NUCLEOTIDE SEQUENCE [LARGE SCALE GENOMIC DNA]</scope>
    <source>
        <strain evidence="2">DSM 44654</strain>
    </source>
</reference>
<organism evidence="1 2">
    <name type="scientific">Amycolatopsis pretoriensis</name>
    <dbReference type="NCBI Taxonomy" id="218821"/>
    <lineage>
        <taxon>Bacteria</taxon>
        <taxon>Bacillati</taxon>
        <taxon>Actinomycetota</taxon>
        <taxon>Actinomycetes</taxon>
        <taxon>Pseudonocardiales</taxon>
        <taxon>Pseudonocardiaceae</taxon>
        <taxon>Amycolatopsis</taxon>
    </lineage>
</organism>
<dbReference type="STRING" id="218821.SAMN05421837_11646"/>
<keyword evidence="2" id="KW-1185">Reference proteome</keyword>
<evidence type="ECO:0000313" key="2">
    <source>
        <dbReference type="Proteomes" id="UP000198878"/>
    </source>
</evidence>
<accession>A0A1H5RHR3</accession>
<evidence type="ECO:0008006" key="3">
    <source>
        <dbReference type="Google" id="ProtNLM"/>
    </source>
</evidence>
<name>A0A1H5RHR3_9PSEU</name>
<proteinExistence type="predicted"/>
<dbReference type="EMBL" id="FNUJ01000016">
    <property type="protein sequence ID" value="SEF37869.1"/>
    <property type="molecule type" value="Genomic_DNA"/>
</dbReference>
<gene>
    <name evidence="1" type="ORF">SAMN05421837_11646</name>
</gene>